<organism evidence="1">
    <name type="scientific">marine metagenome</name>
    <dbReference type="NCBI Taxonomy" id="408172"/>
    <lineage>
        <taxon>unclassified sequences</taxon>
        <taxon>metagenomes</taxon>
        <taxon>ecological metagenomes</taxon>
    </lineage>
</organism>
<evidence type="ECO:0008006" key="2">
    <source>
        <dbReference type="Google" id="ProtNLM"/>
    </source>
</evidence>
<feature type="non-terminal residue" evidence="1">
    <location>
        <position position="97"/>
    </location>
</feature>
<reference evidence="1" key="1">
    <citation type="submission" date="2018-05" db="EMBL/GenBank/DDBJ databases">
        <authorList>
            <person name="Lanie J.A."/>
            <person name="Ng W.-L."/>
            <person name="Kazmierczak K.M."/>
            <person name="Andrzejewski T.M."/>
            <person name="Davidsen T.M."/>
            <person name="Wayne K.J."/>
            <person name="Tettelin H."/>
            <person name="Glass J.I."/>
            <person name="Rusch D."/>
            <person name="Podicherti R."/>
            <person name="Tsui H.-C.T."/>
            <person name="Winkler M.E."/>
        </authorList>
    </citation>
    <scope>NUCLEOTIDE SEQUENCE</scope>
</reference>
<protein>
    <recommendedName>
        <fullName evidence="2">PD-(D/E)XK endonuclease-like domain-containing protein</fullName>
    </recommendedName>
</protein>
<dbReference type="AlphaFoldDB" id="A0A382VHT0"/>
<sequence length="97" mass="11445">MAKHTVFDPERDDPFILSRTAIDEFLSCQKCFYFKRRLGLKPPRLIPLTLAIATDAILKNEFDEVRQSGGQSHYVWETYDLNVHTFSHPDMEDWRNN</sequence>
<proteinExistence type="predicted"/>
<gene>
    <name evidence="1" type="ORF">METZ01_LOCUS398804</name>
</gene>
<evidence type="ECO:0000313" key="1">
    <source>
        <dbReference type="EMBL" id="SVD45950.1"/>
    </source>
</evidence>
<name>A0A382VHT0_9ZZZZ</name>
<dbReference type="EMBL" id="UINC01152013">
    <property type="protein sequence ID" value="SVD45950.1"/>
    <property type="molecule type" value="Genomic_DNA"/>
</dbReference>
<accession>A0A382VHT0</accession>